<dbReference type="Proteomes" id="UP000238045">
    <property type="component" value="Unassembled WGS sequence"/>
</dbReference>
<evidence type="ECO:0000259" key="1">
    <source>
        <dbReference type="Pfam" id="PF26110"/>
    </source>
</evidence>
<organism evidence="2 3">
    <name type="scientific">Pseudomonas poae</name>
    <dbReference type="NCBI Taxonomy" id="200451"/>
    <lineage>
        <taxon>Bacteria</taxon>
        <taxon>Pseudomonadati</taxon>
        <taxon>Pseudomonadota</taxon>
        <taxon>Gammaproteobacteria</taxon>
        <taxon>Pseudomonadales</taxon>
        <taxon>Pseudomonadaceae</taxon>
        <taxon>Pseudomonas</taxon>
    </lineage>
</organism>
<dbReference type="Pfam" id="PF26110">
    <property type="entry name" value="GAPS4b_N"/>
    <property type="match status" value="1"/>
</dbReference>
<gene>
    <name evidence="2" type="ORF">CQZ99_12370</name>
</gene>
<dbReference type="EMBL" id="PCQL01000010">
    <property type="protein sequence ID" value="PRC19095.1"/>
    <property type="molecule type" value="Genomic_DNA"/>
</dbReference>
<feature type="domain" description="GAPS4b N-terminal" evidence="1">
    <location>
        <begin position="14"/>
        <end position="76"/>
    </location>
</feature>
<evidence type="ECO:0000313" key="2">
    <source>
        <dbReference type="EMBL" id="PRC19095.1"/>
    </source>
</evidence>
<dbReference type="AlphaFoldDB" id="A0A2S9ETJ3"/>
<keyword evidence="3" id="KW-1185">Reference proteome</keyword>
<evidence type="ECO:0000313" key="3">
    <source>
        <dbReference type="Proteomes" id="UP000238045"/>
    </source>
</evidence>
<protein>
    <recommendedName>
        <fullName evidence="1">GAPS4b N-terminal domain-containing protein</fullName>
    </recommendedName>
</protein>
<reference evidence="2 3" key="1">
    <citation type="submission" date="2017-09" db="EMBL/GenBank/DDBJ databases">
        <title>Genomic, metabolic, and phenotypic characteristics of bacterial isolates from the natural microbiome of the model nematode Caenorhabditis elegans.</title>
        <authorList>
            <person name="Zimmermann J."/>
            <person name="Obeng N."/>
            <person name="Yang W."/>
            <person name="Obeng O."/>
            <person name="Kissoyan K."/>
            <person name="Pees B."/>
            <person name="Dirksen P."/>
            <person name="Hoppner M."/>
            <person name="Franke A."/>
            <person name="Rosenstiel P."/>
            <person name="Leippe M."/>
            <person name="Dierking K."/>
            <person name="Kaleta C."/>
            <person name="Schulenburg H."/>
        </authorList>
    </citation>
    <scope>NUCLEOTIDE SEQUENCE [LARGE SCALE GENOMIC DNA]</scope>
    <source>
        <strain evidence="2 3">MYb117</strain>
    </source>
</reference>
<accession>A0A2S9ETJ3</accession>
<dbReference type="RefSeq" id="WP_105696969.1">
    <property type="nucleotide sequence ID" value="NZ_CP159260.1"/>
</dbReference>
<sequence>MTTENFAAVLPQGEALRTYLIQPHISKGDIKNVLRERGVFTCAQDKEQSIPALTLSLIRPSEFSELQQAYTTKEDNPKITTQTIKWKGTDTLLESFPDDINVNRILDLDFENFKVIGAPNFYPVDRDPETVRMDFTIERLDRSKSWADTRRQFKASIEFKKNKGKDELIIISTYTAPETKFTNTAISKHLIGHLKAKKQIEEAEKIRPIRFADFTNENRFAYLLGLTQHSRLATLSFVEIVDLGLAPDEEKTLPSSLDWMKERIRNLDLRGVALEGSEFLSDATYHPSLHLYRLDAKFQFSTSGLDGDCIISFGFPEYSSASNTESEIELKIKKINFEHIGKGMDKNDAKETILRELEFEKIETYKKLSIPAATA</sequence>
<comment type="caution">
    <text evidence="2">The sequence shown here is derived from an EMBL/GenBank/DDBJ whole genome shotgun (WGS) entry which is preliminary data.</text>
</comment>
<proteinExistence type="predicted"/>
<name>A0A2S9ETJ3_9PSED</name>
<dbReference type="InterPro" id="IPR058955">
    <property type="entry name" value="GAPS4b_N"/>
</dbReference>